<dbReference type="GO" id="GO:0016709">
    <property type="term" value="F:oxidoreductase activity, acting on paired donors, with incorporation or reduction of molecular oxygen, NAD(P)H as one donor, and incorporation of one atom of oxygen"/>
    <property type="evidence" value="ECO:0007669"/>
    <property type="project" value="UniProtKB-ARBA"/>
</dbReference>
<dbReference type="PRINTS" id="PR00420">
    <property type="entry name" value="RNGMNOXGNASE"/>
</dbReference>
<dbReference type="SUPFAM" id="SSF52833">
    <property type="entry name" value="Thioredoxin-like"/>
    <property type="match status" value="1"/>
</dbReference>
<dbReference type="Proteomes" id="UP001150904">
    <property type="component" value="Unassembled WGS sequence"/>
</dbReference>
<proteinExistence type="inferred from homology"/>
<dbReference type="Pfam" id="PF01494">
    <property type="entry name" value="FAD_binding_3"/>
    <property type="match status" value="1"/>
</dbReference>
<dbReference type="EMBL" id="JAPQKR010000012">
    <property type="protein sequence ID" value="KAJ5203788.1"/>
    <property type="molecule type" value="Genomic_DNA"/>
</dbReference>
<feature type="region of interest" description="Disordered" evidence="5">
    <location>
        <begin position="284"/>
        <end position="311"/>
    </location>
</feature>
<name>A0A9W9MM25_9EURO</name>
<dbReference type="OrthoDB" id="1716816at2759"/>
<comment type="similarity">
    <text evidence="1">Belongs to the PheA/TfdB FAD monooxygenase family.</text>
</comment>
<dbReference type="InterPro" id="IPR036188">
    <property type="entry name" value="FAD/NAD-bd_sf"/>
</dbReference>
<dbReference type="Gene3D" id="3.30.9.10">
    <property type="entry name" value="D-Amino Acid Oxidase, subunit A, domain 2"/>
    <property type="match status" value="1"/>
</dbReference>
<protein>
    <recommendedName>
        <fullName evidence="10">FAD-binding domain-containing protein</fullName>
    </recommendedName>
</protein>
<comment type="caution">
    <text evidence="8">The sequence shown here is derived from an EMBL/GenBank/DDBJ whole genome shotgun (WGS) entry which is preliminary data.</text>
</comment>
<dbReference type="PANTHER" id="PTHR43004">
    <property type="entry name" value="TRK SYSTEM POTASSIUM UPTAKE PROTEIN"/>
    <property type="match status" value="1"/>
</dbReference>
<evidence type="ECO:0000256" key="5">
    <source>
        <dbReference type="SAM" id="MobiDB-lite"/>
    </source>
</evidence>
<dbReference type="InterPro" id="IPR036249">
    <property type="entry name" value="Thioredoxin-like_sf"/>
</dbReference>
<evidence type="ECO:0000313" key="8">
    <source>
        <dbReference type="EMBL" id="KAJ5203788.1"/>
    </source>
</evidence>
<dbReference type="InterPro" id="IPR002938">
    <property type="entry name" value="FAD-bd"/>
</dbReference>
<gene>
    <name evidence="8" type="ORF">N7498_004667</name>
</gene>
<keyword evidence="3" id="KW-0274">FAD</keyword>
<dbReference type="PANTHER" id="PTHR43004:SF15">
    <property type="entry name" value="MONOOXYGENASE, PUTATIVE (AFU_ORTHOLOGUE AFUA_6G03030)-RELATED"/>
    <property type="match status" value="1"/>
</dbReference>
<evidence type="ECO:0000256" key="3">
    <source>
        <dbReference type="ARBA" id="ARBA00022827"/>
    </source>
</evidence>
<dbReference type="GO" id="GO:0071949">
    <property type="term" value="F:FAD binding"/>
    <property type="evidence" value="ECO:0007669"/>
    <property type="project" value="InterPro"/>
</dbReference>
<dbReference type="SUPFAM" id="SSF51905">
    <property type="entry name" value="FAD/NAD(P)-binding domain"/>
    <property type="match status" value="1"/>
</dbReference>
<dbReference type="RefSeq" id="XP_058308267.1">
    <property type="nucleotide sequence ID" value="XM_058451729.1"/>
</dbReference>
<dbReference type="GeneID" id="83179030"/>
<evidence type="ECO:0008006" key="10">
    <source>
        <dbReference type="Google" id="ProtNLM"/>
    </source>
</evidence>
<evidence type="ECO:0000313" key="9">
    <source>
        <dbReference type="Proteomes" id="UP001150904"/>
    </source>
</evidence>
<evidence type="ECO:0000256" key="1">
    <source>
        <dbReference type="ARBA" id="ARBA00007801"/>
    </source>
</evidence>
<feature type="domain" description="Phenol hydroxylase-like C-terminal dimerisation" evidence="7">
    <location>
        <begin position="477"/>
        <end position="655"/>
    </location>
</feature>
<dbReference type="InterPro" id="IPR012941">
    <property type="entry name" value="Phe_hydrox_C_dim_dom"/>
</dbReference>
<reference evidence="8" key="2">
    <citation type="journal article" date="2023" name="IMA Fungus">
        <title>Comparative genomic study of the Penicillium genus elucidates a diverse pangenome and 15 lateral gene transfer events.</title>
        <authorList>
            <person name="Petersen C."/>
            <person name="Sorensen T."/>
            <person name="Nielsen M.R."/>
            <person name="Sondergaard T.E."/>
            <person name="Sorensen J.L."/>
            <person name="Fitzpatrick D.A."/>
            <person name="Frisvad J.C."/>
            <person name="Nielsen K.L."/>
        </authorList>
    </citation>
    <scope>NUCLEOTIDE SEQUENCE</scope>
    <source>
        <strain evidence="8">IBT 15544</strain>
    </source>
</reference>
<evidence type="ECO:0000256" key="2">
    <source>
        <dbReference type="ARBA" id="ARBA00022630"/>
    </source>
</evidence>
<keyword evidence="2" id="KW-0285">Flavoprotein</keyword>
<dbReference type="Gene3D" id="3.50.50.60">
    <property type="entry name" value="FAD/NAD(P)-binding domain"/>
    <property type="match status" value="1"/>
</dbReference>
<evidence type="ECO:0000259" key="6">
    <source>
        <dbReference type="Pfam" id="PF01494"/>
    </source>
</evidence>
<dbReference type="InterPro" id="IPR050641">
    <property type="entry name" value="RIFMO-like"/>
</dbReference>
<dbReference type="Pfam" id="PF07976">
    <property type="entry name" value="Phe_hydrox_dim"/>
    <property type="match status" value="1"/>
</dbReference>
<dbReference type="CDD" id="cd02979">
    <property type="entry name" value="PHOX_C"/>
    <property type="match status" value="1"/>
</dbReference>
<dbReference type="SUPFAM" id="SSF54373">
    <property type="entry name" value="FAD-linked reductases, C-terminal domain"/>
    <property type="match status" value="1"/>
</dbReference>
<dbReference type="Gene3D" id="3.40.30.20">
    <property type="match status" value="1"/>
</dbReference>
<keyword evidence="9" id="KW-1185">Reference proteome</keyword>
<organism evidence="8 9">
    <name type="scientific">Penicillium cinerascens</name>
    <dbReference type="NCBI Taxonomy" id="70096"/>
    <lineage>
        <taxon>Eukaryota</taxon>
        <taxon>Fungi</taxon>
        <taxon>Dikarya</taxon>
        <taxon>Ascomycota</taxon>
        <taxon>Pezizomycotina</taxon>
        <taxon>Eurotiomycetes</taxon>
        <taxon>Eurotiomycetidae</taxon>
        <taxon>Eurotiales</taxon>
        <taxon>Aspergillaceae</taxon>
        <taxon>Penicillium</taxon>
    </lineage>
</organism>
<accession>A0A9W9MM25</accession>
<feature type="compositionally biased region" description="Polar residues" evidence="5">
    <location>
        <begin position="288"/>
        <end position="302"/>
    </location>
</feature>
<evidence type="ECO:0000256" key="4">
    <source>
        <dbReference type="ARBA" id="ARBA00023002"/>
    </source>
</evidence>
<dbReference type="AlphaFoldDB" id="A0A9W9MM25"/>
<feature type="domain" description="FAD-binding" evidence="6">
    <location>
        <begin position="39"/>
        <end position="434"/>
    </location>
</feature>
<evidence type="ECO:0000259" key="7">
    <source>
        <dbReference type="Pfam" id="PF07976"/>
    </source>
</evidence>
<dbReference type="InterPro" id="IPR038220">
    <property type="entry name" value="PHOX_C_sf"/>
</dbReference>
<sequence length="658" mass="72873">MPVFTEYSAASRELRVLPSFAPPLPRLAPQPSASTTEKYEVVIVGAGPAGLMLELLLSRYGLSDKSLLCVDSKPTTLKSGQADGLQPRTLETLKSLGLADEILTEGCQMWQVAFWNPSNDKDKIIERTSIVQDVAVPARFPHEVTIHQGRIERILETDLLRYSKRGVQRNTKLIEVKIDEEGDSEFPVLAEIETEGQKRHVRTKYLVGADGAHSAVRRSMGLKLEGESLDHIWGVVDLVVDTDFPDIRRRCAIHSPAGSVMVIPRERIATGDYLTRLYVQVPGDVNPDSDQQTADSKKTPSTADARARRSQVTQQTIFDNAAAVLKPYYIRPKKDGAVDWWAAYQIGQRVTDNFSVKDSKGVNRVFIAGDACHTHSPKAGQGMNVSMMDSYNLAWKLAYAIHGLTPGGSNGAPDPLLDTYHTERHTIAQQLIEFDRDFSSMFSGKIGASEDGVGGLTHDQFLEVFSRGNGFTSGCGIEYPDNMAVVRDLEDGNNPIKGTNYLSGILRPGRRLLNVRLIRHADGYLRDLQDDFASTGRFRILCLTSSDLLNPDGTSARTLAQLGAVIPRFPQSVLEQVVVHPRLDRDFTWNDLPQDVKQYSEMSFYSGYEMDDVYGIYGVNPTDGALAIVRPDGYIGVIAVLDDVKRVERYLEALIRTV</sequence>
<keyword evidence="4" id="KW-0560">Oxidoreductase</keyword>
<reference evidence="8" key="1">
    <citation type="submission" date="2022-12" db="EMBL/GenBank/DDBJ databases">
        <authorList>
            <person name="Petersen C."/>
        </authorList>
    </citation>
    <scope>NUCLEOTIDE SEQUENCE</scope>
    <source>
        <strain evidence="8">IBT 15544</strain>
    </source>
</reference>